<evidence type="ECO:0000256" key="5">
    <source>
        <dbReference type="ARBA" id="ARBA00022989"/>
    </source>
</evidence>
<dbReference type="Gene3D" id="3.40.50.300">
    <property type="entry name" value="P-loop containing nucleotide triphosphate hydrolases"/>
    <property type="match status" value="1"/>
</dbReference>
<dbReference type="KEGG" id="pavi:110761477"/>
<organism evidence="11 12">
    <name type="scientific">Prunus avium</name>
    <name type="common">Cherry</name>
    <name type="synonym">Cerasus avium</name>
    <dbReference type="NCBI Taxonomy" id="42229"/>
    <lineage>
        <taxon>Eukaryota</taxon>
        <taxon>Viridiplantae</taxon>
        <taxon>Streptophyta</taxon>
        <taxon>Embryophyta</taxon>
        <taxon>Tracheophyta</taxon>
        <taxon>Spermatophyta</taxon>
        <taxon>Magnoliopsida</taxon>
        <taxon>eudicotyledons</taxon>
        <taxon>Gunneridae</taxon>
        <taxon>Pentapetalae</taxon>
        <taxon>rosids</taxon>
        <taxon>fabids</taxon>
        <taxon>Rosales</taxon>
        <taxon>Rosaceae</taxon>
        <taxon>Amygdaloideae</taxon>
        <taxon>Amygdaleae</taxon>
        <taxon>Prunus</taxon>
    </lineage>
</organism>
<evidence type="ECO:0000256" key="1">
    <source>
        <dbReference type="ARBA" id="ARBA00022692"/>
    </source>
</evidence>
<dbReference type="Proteomes" id="UP000515124">
    <property type="component" value="Unplaced"/>
</dbReference>
<evidence type="ECO:0000256" key="9">
    <source>
        <dbReference type="PROSITE-ProRule" id="PRU01052"/>
    </source>
</evidence>
<dbReference type="SUPFAM" id="SSF52540">
    <property type="entry name" value="P-loop containing nucleoside triphosphate hydrolases"/>
    <property type="match status" value="1"/>
</dbReference>
<evidence type="ECO:0000313" key="12">
    <source>
        <dbReference type="RefSeq" id="XP_021819649.1"/>
    </source>
</evidence>
<dbReference type="Pfam" id="PF05879">
    <property type="entry name" value="RHD3_GTPase"/>
    <property type="match status" value="1"/>
</dbReference>
<keyword evidence="2" id="KW-0547">Nucleotide-binding</keyword>
<dbReference type="InterPro" id="IPR030386">
    <property type="entry name" value="G_GB1_RHD3_dom"/>
</dbReference>
<evidence type="ECO:0000313" key="11">
    <source>
        <dbReference type="Proteomes" id="UP000515124"/>
    </source>
</evidence>
<dbReference type="AlphaFoldDB" id="A0A6P5STS1"/>
<dbReference type="InterPro" id="IPR046758">
    <property type="entry name" value="Sey1/RHD3-like_3HB"/>
</dbReference>
<evidence type="ECO:0000256" key="8">
    <source>
        <dbReference type="ARBA" id="ARBA00023136"/>
    </source>
</evidence>
<keyword evidence="6" id="KW-0175">Coiled coil</keyword>
<reference evidence="12" key="1">
    <citation type="submission" date="2025-08" db="UniProtKB">
        <authorList>
            <consortium name="RefSeq"/>
        </authorList>
    </citation>
    <scope>IDENTIFICATION</scope>
</reference>
<evidence type="ECO:0000256" key="3">
    <source>
        <dbReference type="ARBA" id="ARBA00022801"/>
    </source>
</evidence>
<evidence type="ECO:0000256" key="7">
    <source>
        <dbReference type="ARBA" id="ARBA00023134"/>
    </source>
</evidence>
<keyword evidence="3" id="KW-0378">Hydrolase</keyword>
<dbReference type="FunFam" id="3.40.50.300:FF:002271">
    <property type="entry name" value="Protein ROOT HAIR DEFECTIVE 3 homolog"/>
    <property type="match status" value="1"/>
</dbReference>
<evidence type="ECO:0000259" key="10">
    <source>
        <dbReference type="PROSITE" id="PS51715"/>
    </source>
</evidence>
<protein>
    <submittedName>
        <fullName evidence="12">Protein ROOT HAIR DEFECTIVE 3 homolog 2-like</fullName>
    </submittedName>
</protein>
<dbReference type="PANTHER" id="PTHR45923">
    <property type="entry name" value="PROTEIN SEY1"/>
    <property type="match status" value="1"/>
</dbReference>
<gene>
    <name evidence="12" type="primary">LOC110761477</name>
</gene>
<dbReference type="CDD" id="cd01851">
    <property type="entry name" value="GBP"/>
    <property type="match status" value="1"/>
</dbReference>
<evidence type="ECO:0000256" key="2">
    <source>
        <dbReference type="ARBA" id="ARBA00022741"/>
    </source>
</evidence>
<comment type="similarity">
    <text evidence="9">Belongs to the TRAFAC class dynamin-like GTPase superfamily. GB1/RHD3 GTPase family.</text>
</comment>
<evidence type="ECO:0000256" key="4">
    <source>
        <dbReference type="ARBA" id="ARBA00022824"/>
    </source>
</evidence>
<dbReference type="GO" id="GO:0016320">
    <property type="term" value="P:endoplasmic reticulum membrane fusion"/>
    <property type="evidence" value="ECO:0007669"/>
    <property type="project" value="TreeGrafter"/>
</dbReference>
<dbReference type="PROSITE" id="PS51715">
    <property type="entry name" value="G_GB1_RHD3"/>
    <property type="match status" value="1"/>
</dbReference>
<keyword evidence="11" id="KW-1185">Reference proteome</keyword>
<feature type="domain" description="GB1/RHD3-type G" evidence="10">
    <location>
        <begin position="37"/>
        <end position="263"/>
    </location>
</feature>
<keyword evidence="4" id="KW-0256">Endoplasmic reticulum</keyword>
<proteinExistence type="inferred from homology"/>
<name>A0A6P5STS1_PRUAV</name>
<sequence length="665" mass="75056">MAMKEDCCDIQLIDSSGIFKAAGFDHFAKKVKLADYGLSYAVVAIMGPQSSGKSTLMNHLFHTNFREMNAYQGRNQTTKGVWLAKCVGIQPCTIAMDLEGTDGSERGQDDTAFEKQSALFALAISDVVIINMWCTDIGRENAANKPLLRTVFEVMMRIFSPHKRTLLFVIRDKSETPFELLKNNLEKDMHKIWDGVPKPQAHESTLLNDIFNVQVVALSHYKHQKEKFMEEVGQLRQRFPSYISQGGLANSDRIPASAFSHSAQDIWNEIKQNRDLDLPNHKVMVATVRCGEIADEIFKQLMENKDWLAWIEAAKTSPVPGFGEKLTSILNTYLSAYDKETMYFDEGVRNKTKKLLLELKALDSVHATYTTMLGHLCSKILEEFRVRLDKSLKEGSFDSSVSASCIESSVREFDQWCKDATIQNANWDTSSIRKKLVCDIDAHALRVHDVKLSELKDKCEKQLSTSLTKQVEALLEDGGEDVWASIRSILHDQTKKAVSTLSTEIVAFNVDNESIAKMEQDLRAHARNVVEKIVRDKTEDQILELMKHRFEIVFRAATEVNESEKNPRTKKKVNKAAIKDACSASLNVLLVMAAIRLDNDVTLNKIEKSMADIRLDNDGTPNNIEKSLYKGYLNYTSAVQVVVGKVHRDSTYFSAGIFYDVSFLS</sequence>
<dbReference type="GO" id="GO:0005783">
    <property type="term" value="C:endoplasmic reticulum"/>
    <property type="evidence" value="ECO:0007669"/>
    <property type="project" value="TreeGrafter"/>
</dbReference>
<evidence type="ECO:0000256" key="6">
    <source>
        <dbReference type="ARBA" id="ARBA00023054"/>
    </source>
</evidence>
<dbReference type="GO" id="GO:0005525">
    <property type="term" value="F:GTP binding"/>
    <property type="evidence" value="ECO:0007669"/>
    <property type="project" value="UniProtKB-KW"/>
</dbReference>
<dbReference type="Pfam" id="PF20428">
    <property type="entry name" value="Sey1_3HB"/>
    <property type="match status" value="1"/>
</dbReference>
<keyword evidence="1" id="KW-0812">Transmembrane</keyword>
<keyword evidence="7" id="KW-0342">GTP-binding</keyword>
<keyword evidence="8" id="KW-0472">Membrane</keyword>
<dbReference type="RefSeq" id="XP_021819649.1">
    <property type="nucleotide sequence ID" value="XM_021963957.1"/>
</dbReference>
<dbReference type="InterPro" id="IPR027417">
    <property type="entry name" value="P-loop_NTPase"/>
</dbReference>
<dbReference type="PANTHER" id="PTHR45923:SF20">
    <property type="entry name" value="PROTEIN ROOT HAIR DEFECTIVE 3 HOMOLOG 2"/>
    <property type="match status" value="1"/>
</dbReference>
<keyword evidence="5" id="KW-1133">Transmembrane helix</keyword>
<dbReference type="InterPro" id="IPR008803">
    <property type="entry name" value="RHD3/Sey1"/>
</dbReference>
<accession>A0A6P5STS1</accession>
<dbReference type="GO" id="GO:0003924">
    <property type="term" value="F:GTPase activity"/>
    <property type="evidence" value="ECO:0007669"/>
    <property type="project" value="TreeGrafter"/>
</dbReference>
<dbReference type="GeneID" id="110761477"/>